<evidence type="ECO:0000256" key="2">
    <source>
        <dbReference type="ARBA" id="ARBA00022553"/>
    </source>
</evidence>
<organism evidence="4 5">
    <name type="scientific">Peronospora matthiolae</name>
    <dbReference type="NCBI Taxonomy" id="2874970"/>
    <lineage>
        <taxon>Eukaryota</taxon>
        <taxon>Sar</taxon>
        <taxon>Stramenopiles</taxon>
        <taxon>Oomycota</taxon>
        <taxon>Peronosporomycetes</taxon>
        <taxon>Peronosporales</taxon>
        <taxon>Peronosporaceae</taxon>
        <taxon>Peronospora</taxon>
    </lineage>
</organism>
<keyword evidence="1" id="KW-0596">Phosphopantetheine</keyword>
<dbReference type="CDD" id="cd05930">
    <property type="entry name" value="A_NRPS"/>
    <property type="match status" value="1"/>
</dbReference>
<dbReference type="Pfam" id="PF00501">
    <property type="entry name" value="AMP-binding"/>
    <property type="match status" value="1"/>
</dbReference>
<evidence type="ECO:0000313" key="5">
    <source>
        <dbReference type="Proteomes" id="UP001162060"/>
    </source>
</evidence>
<dbReference type="SUPFAM" id="SSF53474">
    <property type="entry name" value="alpha/beta-Hydrolases"/>
    <property type="match status" value="1"/>
</dbReference>
<dbReference type="InterPro" id="IPR029058">
    <property type="entry name" value="AB_hydrolase_fold"/>
</dbReference>
<gene>
    <name evidence="4" type="ORF">PM001_LOCUS19266</name>
</gene>
<dbReference type="InterPro" id="IPR020845">
    <property type="entry name" value="AMP-binding_CS"/>
</dbReference>
<evidence type="ECO:0000256" key="1">
    <source>
        <dbReference type="ARBA" id="ARBA00022450"/>
    </source>
</evidence>
<dbReference type="Gene3D" id="3.40.50.720">
    <property type="entry name" value="NAD(P)-binding Rossmann-like Domain"/>
    <property type="match status" value="1"/>
</dbReference>
<reference evidence="4" key="1">
    <citation type="submission" date="2024-01" db="EMBL/GenBank/DDBJ databases">
        <authorList>
            <person name="Webb A."/>
        </authorList>
    </citation>
    <scope>NUCLEOTIDE SEQUENCE</scope>
    <source>
        <strain evidence="4">Pm1</strain>
    </source>
</reference>
<protein>
    <recommendedName>
        <fullName evidence="3">Carrier domain-containing protein</fullName>
    </recommendedName>
</protein>
<feature type="domain" description="Carrier" evidence="3">
    <location>
        <begin position="808"/>
        <end position="886"/>
    </location>
</feature>
<dbReference type="InterPro" id="IPR036291">
    <property type="entry name" value="NAD(P)-bd_dom_sf"/>
</dbReference>
<dbReference type="PANTHER" id="PTHR44845:SF6">
    <property type="entry name" value="BETA-ALANINE-ACTIVATING ENZYME"/>
    <property type="match status" value="1"/>
</dbReference>
<dbReference type="InterPro" id="IPR006162">
    <property type="entry name" value="Ppantetheine_attach_site"/>
</dbReference>
<keyword evidence="2" id="KW-0597">Phosphoprotein</keyword>
<proteinExistence type="predicted"/>
<dbReference type="InterPro" id="IPR013120">
    <property type="entry name" value="FAR_NAD-bd"/>
</dbReference>
<dbReference type="InterPro" id="IPR036736">
    <property type="entry name" value="ACP-like_sf"/>
</dbReference>
<dbReference type="PANTHER" id="PTHR44845">
    <property type="entry name" value="CARRIER DOMAIN-CONTAINING PROTEIN"/>
    <property type="match status" value="1"/>
</dbReference>
<dbReference type="SUPFAM" id="SSF51735">
    <property type="entry name" value="NAD(P)-binding Rossmann-fold domains"/>
    <property type="match status" value="1"/>
</dbReference>
<dbReference type="InterPro" id="IPR010080">
    <property type="entry name" value="Thioester_reductase-like_dom"/>
</dbReference>
<dbReference type="Gene3D" id="3.30.300.30">
    <property type="match status" value="1"/>
</dbReference>
<dbReference type="SUPFAM" id="SSF56801">
    <property type="entry name" value="Acetyl-CoA synthetase-like"/>
    <property type="match status" value="1"/>
</dbReference>
<dbReference type="InterPro" id="IPR001031">
    <property type="entry name" value="Thioesterase"/>
</dbReference>
<evidence type="ECO:0000313" key="4">
    <source>
        <dbReference type="EMBL" id="CAK7934116.1"/>
    </source>
</evidence>
<dbReference type="Pfam" id="PF07993">
    <property type="entry name" value="NAD_binding_4"/>
    <property type="match status" value="1"/>
</dbReference>
<dbReference type="Pfam" id="PF00550">
    <property type="entry name" value="PP-binding"/>
    <property type="match status" value="1"/>
</dbReference>
<dbReference type="Gene3D" id="3.40.50.12780">
    <property type="entry name" value="N-terminal domain of ligase-like"/>
    <property type="match status" value="1"/>
</dbReference>
<dbReference type="Pfam" id="PF00975">
    <property type="entry name" value="Thioesterase"/>
    <property type="match status" value="1"/>
</dbReference>
<sequence length="1310" mass="145745">MAPVVAMTCLQEMENAPLRMLVLPNGSGSPSEMLLDWETSFHSAGLRVELWGAHWMWPTADEIRGDAVTILKDLVDEMCTQLISGFFGKPYVIVGHSLGSLVALVLARSLEQRNLPIPRHVFFSGAAWPGRKDLTEDPDDVVYDEDLLEVIEQQVGQIGGQLQRMSMLSILRSELKLHHGVVRWFKQHNEVKLHCDVTVFGGTEDSIAPVNSLKKWERVCSEGSKFEIKLFAGDHFYVKNAETQSAFVRELITILFPVSTIAMMESRTMIDGLNSKVESYPSEKCLHSMFMEAAKRTPNAIAVHYEGKTLTFRQVDEQSERLADYLFDIGVRPNCISGIFMEHCIEFVIAYIAALKAGGAYMPLEIVYPPDLLERVMEESKPIIVLTKRKYRSRLPAWQHALEMDENWLDILARQNIPAMPADRTVTHPGDLAYVVMSSGTTGVPKGICCPHRGAVHSYHWRLTHCPFKEDDRVACHVFFVWELLRPMLGNRPLYIIPDNIIYDPVKLVDYLDNHGITRILFTPSLLQLILDTCSSEDLQRKMSKLRIVWLCGEVVTMELRDRFVRLFPKCELQNLYSVSECHDVSAVDLAAMSECDKLLSRKYASCGEVMPNVKAYVLDDIYSPTPVGVPGELYIGGPCLAIGYLNRPEQTAERFLNYAVPGETVYRTGDRARFLANGHLELIGRCDFMVKIRGYSVVLGAIESALAKHPLVSTSVVLTEGSEGSDKRLVAYIVPEDWGKVPSASNLRNFLNDKLPHYAIPSVFVQLDALPINSASGKLDRKKMPSIEEAKKLRNESIDLSVDPTNLPQTDTEIRLALIWSKLLRLEKQNVLHREASFYDVGGHSLLSTRLVSSIRDTFDVHLTLADILSSPELCAIASLIDRSLNNSSNGGTLADTEKTEKKVVLPLEAVLDASIYPAATRKAGYSRYRVEMVGVPPRNLFLTGATGFLGAHLVHALLKHSTSIIFCLVRAGDKDTAMARIKKSLEHYALFDESQKLNLENRVVPVVGDLAHPLLGLNADTYKMLATEIDAILHNGADVNLVKPYSALKSVNVLGTQEVLRLAVTNGLDKTRVKPVHYISTNGVFSSAMAASKFVETADLSDISDQLDNGYAQSKWVSEQMCLEAAHRGLPVSILRPGNMAPSSLTGEWNTNDFIYLLLKGCMSLGAVPDRSDWYFDMTPVDYAARAIVHFAACRPIDALGQTLHIQNPMPPIEGRAFFAFLVAATATSKEMARMEYLEWKYSVQEVAAKEGAPLELQKLASAIDSFDTHLQGNKVFDSTLSAELLLAADISCPVVNQELLITCTAKW</sequence>
<dbReference type="InterPro" id="IPR009081">
    <property type="entry name" value="PP-bd_ACP"/>
</dbReference>
<dbReference type="InterPro" id="IPR000873">
    <property type="entry name" value="AMP-dep_synth/lig_dom"/>
</dbReference>
<dbReference type="InterPro" id="IPR042099">
    <property type="entry name" value="ANL_N_sf"/>
</dbReference>
<comment type="caution">
    <text evidence="4">The sequence shown here is derived from an EMBL/GenBank/DDBJ whole genome shotgun (WGS) entry which is preliminary data.</text>
</comment>
<dbReference type="NCBIfam" id="TIGR01746">
    <property type="entry name" value="Thioester-redct"/>
    <property type="match status" value="1"/>
</dbReference>
<dbReference type="PROSITE" id="PS00012">
    <property type="entry name" value="PHOSPHOPANTETHEINE"/>
    <property type="match status" value="1"/>
</dbReference>
<dbReference type="CDD" id="cd05235">
    <property type="entry name" value="SDR_e1"/>
    <property type="match status" value="1"/>
</dbReference>
<dbReference type="Gene3D" id="3.40.50.1820">
    <property type="entry name" value="alpha/beta hydrolase"/>
    <property type="match status" value="1"/>
</dbReference>
<evidence type="ECO:0000259" key="3">
    <source>
        <dbReference type="PROSITE" id="PS50075"/>
    </source>
</evidence>
<dbReference type="InterPro" id="IPR045851">
    <property type="entry name" value="AMP-bd_C_sf"/>
</dbReference>
<dbReference type="Pfam" id="PF13193">
    <property type="entry name" value="AMP-binding_C"/>
    <property type="match status" value="1"/>
</dbReference>
<dbReference type="EMBL" id="CAKLBY020000197">
    <property type="protein sequence ID" value="CAK7934116.1"/>
    <property type="molecule type" value="Genomic_DNA"/>
</dbReference>
<dbReference type="Proteomes" id="UP001162060">
    <property type="component" value="Unassembled WGS sequence"/>
</dbReference>
<dbReference type="SUPFAM" id="SSF47336">
    <property type="entry name" value="ACP-like"/>
    <property type="match status" value="1"/>
</dbReference>
<dbReference type="Gene3D" id="1.10.1200.10">
    <property type="entry name" value="ACP-like"/>
    <property type="match status" value="1"/>
</dbReference>
<accession>A0AAV1UHD1</accession>
<dbReference type="PROSITE" id="PS00455">
    <property type="entry name" value="AMP_BINDING"/>
    <property type="match status" value="1"/>
</dbReference>
<dbReference type="PROSITE" id="PS50075">
    <property type="entry name" value="CARRIER"/>
    <property type="match status" value="1"/>
</dbReference>
<dbReference type="InterPro" id="IPR025110">
    <property type="entry name" value="AMP-bd_C"/>
</dbReference>
<name>A0AAV1UHD1_9STRA</name>